<accession>A0A6N7XHU9</accession>
<protein>
    <recommendedName>
        <fullName evidence="9">ABC-type quaternary amine transporter</fullName>
        <ecNumber evidence="9">7.6.2.9</ecNumber>
    </recommendedName>
</protein>
<keyword evidence="6" id="KW-0408">Iron</keyword>
<dbReference type="PROSITE" id="PS50893">
    <property type="entry name" value="ABC_TRANSPORTER_2"/>
    <property type="match status" value="1"/>
</dbReference>
<dbReference type="PANTHER" id="PTHR42781">
    <property type="entry name" value="SPERMIDINE/PUTRESCINE IMPORT ATP-BINDING PROTEIN POTA"/>
    <property type="match status" value="1"/>
</dbReference>
<dbReference type="InterPro" id="IPR003439">
    <property type="entry name" value="ABC_transporter-like_ATP-bd"/>
</dbReference>
<keyword evidence="1" id="KW-0813">Transport</keyword>
<dbReference type="EC" id="7.6.2.9" evidence="9"/>
<proteinExistence type="predicted"/>
<keyword evidence="3" id="KW-0410">Iron transport</keyword>
<dbReference type="EMBL" id="VUNE01000003">
    <property type="protein sequence ID" value="MST62699.1"/>
    <property type="molecule type" value="Genomic_DNA"/>
</dbReference>
<sequence length="344" mass="39053">MYKLEVRNITKKYGNKLVLNDFNISVNTGERVSLLGPSGCGKSTVLNIMAGIIDDYQGSVILNGCDISSLAPNKRNIVIVSQENLLFPHMNVYDNIAFSMKAKKKSKDQIDSMVGKLLKEINLQGYENKKVSQLSGGEKQRIALARALAAEPEVLLLDEAYSSLDTNLREKMRELTIELQKKHQITTILVTHDKEEAMMFGDKMAIVLNGRIHGFDTPQNIYDKPKDRETASFLMRDNFLEHSLGETTETIFVKPEDIECEKYISKDKSEVICKSLYEVFENARLEKDIIISGSINKILYLGAKIQYLADFNGVKIKVDSYDVEEKYTLGDAVYMTFKKYCFFE</sequence>
<evidence type="ECO:0000256" key="9">
    <source>
        <dbReference type="ARBA" id="ARBA00066388"/>
    </source>
</evidence>
<evidence type="ECO:0000256" key="2">
    <source>
        <dbReference type="ARBA" id="ARBA00022475"/>
    </source>
</evidence>
<evidence type="ECO:0000256" key="4">
    <source>
        <dbReference type="ARBA" id="ARBA00022741"/>
    </source>
</evidence>
<dbReference type="SMART" id="SM00382">
    <property type="entry name" value="AAA"/>
    <property type="match status" value="1"/>
</dbReference>
<dbReference type="InterPro" id="IPR003593">
    <property type="entry name" value="AAA+_ATPase"/>
</dbReference>
<evidence type="ECO:0000256" key="3">
    <source>
        <dbReference type="ARBA" id="ARBA00022496"/>
    </source>
</evidence>
<dbReference type="PANTHER" id="PTHR42781:SF4">
    <property type="entry name" value="SPERMIDINE_PUTRESCINE IMPORT ATP-BINDING PROTEIN POTA"/>
    <property type="match status" value="1"/>
</dbReference>
<evidence type="ECO:0000259" key="10">
    <source>
        <dbReference type="PROSITE" id="PS50893"/>
    </source>
</evidence>
<evidence type="ECO:0000256" key="7">
    <source>
        <dbReference type="ARBA" id="ARBA00023065"/>
    </source>
</evidence>
<evidence type="ECO:0000313" key="11">
    <source>
        <dbReference type="EMBL" id="MST62699.1"/>
    </source>
</evidence>
<dbReference type="FunFam" id="3.40.50.300:FF:000425">
    <property type="entry name" value="Probable ABC transporter, ATP-binding subunit"/>
    <property type="match status" value="1"/>
</dbReference>
<dbReference type="Gene3D" id="3.40.50.300">
    <property type="entry name" value="P-loop containing nucleotide triphosphate hydrolases"/>
    <property type="match status" value="1"/>
</dbReference>
<organism evidence="11 12">
    <name type="scientific">Peptostreptococcus porci</name>
    <dbReference type="NCBI Taxonomy" id="2652282"/>
    <lineage>
        <taxon>Bacteria</taxon>
        <taxon>Bacillati</taxon>
        <taxon>Bacillota</taxon>
        <taxon>Clostridia</taxon>
        <taxon>Peptostreptococcales</taxon>
        <taxon>Peptostreptococcaceae</taxon>
        <taxon>Peptostreptococcus</taxon>
    </lineage>
</organism>
<evidence type="ECO:0000313" key="12">
    <source>
        <dbReference type="Proteomes" id="UP000440713"/>
    </source>
</evidence>
<dbReference type="GO" id="GO:0005524">
    <property type="term" value="F:ATP binding"/>
    <property type="evidence" value="ECO:0007669"/>
    <property type="project" value="UniProtKB-KW"/>
</dbReference>
<dbReference type="InterPro" id="IPR027417">
    <property type="entry name" value="P-loop_NTPase"/>
</dbReference>
<evidence type="ECO:0000256" key="1">
    <source>
        <dbReference type="ARBA" id="ARBA00022448"/>
    </source>
</evidence>
<dbReference type="RefSeq" id="WP_154538062.1">
    <property type="nucleotide sequence ID" value="NZ_VUNE01000003.1"/>
</dbReference>
<keyword evidence="5 11" id="KW-0067">ATP-binding</keyword>
<keyword evidence="4" id="KW-0547">Nucleotide-binding</keyword>
<dbReference type="PROSITE" id="PS00211">
    <property type="entry name" value="ABC_TRANSPORTER_1"/>
    <property type="match status" value="1"/>
</dbReference>
<dbReference type="CDD" id="cd03259">
    <property type="entry name" value="ABC_Carb_Solutes_like"/>
    <property type="match status" value="1"/>
</dbReference>
<evidence type="ECO:0000256" key="6">
    <source>
        <dbReference type="ARBA" id="ARBA00023004"/>
    </source>
</evidence>
<dbReference type="InterPro" id="IPR050093">
    <property type="entry name" value="ABC_SmlMolc_Importer"/>
</dbReference>
<gene>
    <name evidence="11" type="ORF">FYJ71_06935</name>
</gene>
<dbReference type="GO" id="GO:0015408">
    <property type="term" value="F:ABC-type ferric iron transporter activity"/>
    <property type="evidence" value="ECO:0007669"/>
    <property type="project" value="InterPro"/>
</dbReference>
<dbReference type="GO" id="GO:0016020">
    <property type="term" value="C:membrane"/>
    <property type="evidence" value="ECO:0007669"/>
    <property type="project" value="InterPro"/>
</dbReference>
<dbReference type="SUPFAM" id="SSF52540">
    <property type="entry name" value="P-loop containing nucleoside triphosphate hydrolases"/>
    <property type="match status" value="1"/>
</dbReference>
<dbReference type="Proteomes" id="UP000440713">
    <property type="component" value="Unassembled WGS sequence"/>
</dbReference>
<dbReference type="InterPro" id="IPR017871">
    <property type="entry name" value="ABC_transporter-like_CS"/>
</dbReference>
<evidence type="ECO:0000256" key="8">
    <source>
        <dbReference type="ARBA" id="ARBA00023136"/>
    </source>
</evidence>
<dbReference type="InterPro" id="IPR015853">
    <property type="entry name" value="ABC_transpr_FbpC"/>
</dbReference>
<comment type="caution">
    <text evidence="11">The sequence shown here is derived from an EMBL/GenBank/DDBJ whole genome shotgun (WGS) entry which is preliminary data.</text>
</comment>
<keyword evidence="2" id="KW-1003">Cell membrane</keyword>
<dbReference type="GO" id="GO:0015418">
    <property type="term" value="F:ABC-type quaternary ammonium compound transporting activity"/>
    <property type="evidence" value="ECO:0007669"/>
    <property type="project" value="UniProtKB-EC"/>
</dbReference>
<dbReference type="GO" id="GO:0016887">
    <property type="term" value="F:ATP hydrolysis activity"/>
    <property type="evidence" value="ECO:0007669"/>
    <property type="project" value="InterPro"/>
</dbReference>
<keyword evidence="8" id="KW-0472">Membrane</keyword>
<feature type="domain" description="ABC transporter" evidence="10">
    <location>
        <begin position="4"/>
        <end position="234"/>
    </location>
</feature>
<keyword evidence="7" id="KW-0406">Ion transport</keyword>
<evidence type="ECO:0000256" key="5">
    <source>
        <dbReference type="ARBA" id="ARBA00022840"/>
    </source>
</evidence>
<dbReference type="AlphaFoldDB" id="A0A6N7XHU9"/>
<reference evidence="11 12" key="1">
    <citation type="submission" date="2019-08" db="EMBL/GenBank/DDBJ databases">
        <title>In-depth cultivation of the pig gut microbiome towards novel bacterial diversity and tailored functional studies.</title>
        <authorList>
            <person name="Wylensek D."/>
            <person name="Hitch T.C.A."/>
            <person name="Clavel T."/>
        </authorList>
    </citation>
    <scope>NUCLEOTIDE SEQUENCE [LARGE SCALE GENOMIC DNA]</scope>
    <source>
        <strain evidence="11 12">WCA-SAB-591-4A-A</strain>
    </source>
</reference>
<name>A0A6N7XHU9_9FIRM</name>
<keyword evidence="12" id="KW-1185">Reference proteome</keyword>
<dbReference type="Pfam" id="PF00005">
    <property type="entry name" value="ABC_tran"/>
    <property type="match status" value="1"/>
</dbReference>